<reference evidence="5 6" key="1">
    <citation type="submission" date="2019-09" db="EMBL/GenBank/DDBJ databases">
        <authorList>
            <person name="Chandra G."/>
            <person name="Truman W A."/>
        </authorList>
    </citation>
    <scope>NUCLEOTIDE SEQUENCE [LARGE SCALE GENOMIC DNA]</scope>
    <source>
        <strain evidence="5">PS723</strain>
    </source>
</reference>
<evidence type="ECO:0000313" key="5">
    <source>
        <dbReference type="EMBL" id="VVO23917.1"/>
    </source>
</evidence>
<evidence type="ECO:0000256" key="1">
    <source>
        <dbReference type="ARBA" id="ARBA00010333"/>
    </source>
</evidence>
<dbReference type="PANTHER" id="PTHR35936:SF17">
    <property type="entry name" value="ARGININE-BINDING EXTRACELLULAR PROTEIN ARTP"/>
    <property type="match status" value="1"/>
</dbReference>
<feature type="chain" id="PRO_5022875973" evidence="3">
    <location>
        <begin position="23"/>
        <end position="256"/>
    </location>
</feature>
<feature type="signal peptide" evidence="3">
    <location>
        <begin position="1"/>
        <end position="22"/>
    </location>
</feature>
<dbReference type="Proteomes" id="UP000379480">
    <property type="component" value="Unassembled WGS sequence"/>
</dbReference>
<dbReference type="SMART" id="SM00062">
    <property type="entry name" value="PBPb"/>
    <property type="match status" value="1"/>
</dbReference>
<dbReference type="RefSeq" id="WP_150805755.1">
    <property type="nucleotide sequence ID" value="NZ_CABVHY010000024.1"/>
</dbReference>
<keyword evidence="2 3" id="KW-0732">Signal</keyword>
<dbReference type="EMBL" id="CABVHY010000024">
    <property type="protein sequence ID" value="VVO23917.1"/>
    <property type="molecule type" value="Genomic_DNA"/>
</dbReference>
<evidence type="ECO:0000313" key="6">
    <source>
        <dbReference type="Proteomes" id="UP000379480"/>
    </source>
</evidence>
<dbReference type="Pfam" id="PF00497">
    <property type="entry name" value="SBP_bac_3"/>
    <property type="match status" value="1"/>
</dbReference>
<dbReference type="OrthoDB" id="9768183at2"/>
<dbReference type="PANTHER" id="PTHR35936">
    <property type="entry name" value="MEMBRANE-BOUND LYTIC MUREIN TRANSGLYCOSYLASE F"/>
    <property type="match status" value="1"/>
</dbReference>
<organism evidence="5 6">
    <name type="scientific">Pseudomonas fluorescens</name>
    <dbReference type="NCBI Taxonomy" id="294"/>
    <lineage>
        <taxon>Bacteria</taxon>
        <taxon>Pseudomonadati</taxon>
        <taxon>Pseudomonadota</taxon>
        <taxon>Gammaproteobacteria</taxon>
        <taxon>Pseudomonadales</taxon>
        <taxon>Pseudomonadaceae</taxon>
        <taxon>Pseudomonas</taxon>
    </lineage>
</organism>
<dbReference type="InterPro" id="IPR001638">
    <property type="entry name" value="Solute-binding_3/MltF_N"/>
</dbReference>
<dbReference type="Gene3D" id="3.40.190.10">
    <property type="entry name" value="Periplasmic binding protein-like II"/>
    <property type="match status" value="2"/>
</dbReference>
<comment type="similarity">
    <text evidence="1">Belongs to the bacterial solute-binding protein 3 family.</text>
</comment>
<evidence type="ECO:0000256" key="2">
    <source>
        <dbReference type="ARBA" id="ARBA00022729"/>
    </source>
</evidence>
<sequence length="256" mass="28317" precursor="true">MRTIKRILIGSFIFASCSFAQAQTPIVRIAIEGAYPPYNFVNPDGSLGGFDVDISNALCAQMKVQCKLIKQDWDGIIPGLMAKKYDTIVSSMAITPEREKKVAFSDKYEGGYSMLFGNKSLTDSSPAALQGKIIAVQKGSIQESFAKDYYEKAGIRVQRYPDTQTALMDLNAGRVDVVVLEVGIIYDTQKDPNLGAYHAFGEKFNDPKYFGTGSGIAMRKGDQALLGQFNQALKTILANGTYKQINDKYFPYNQYE</sequence>
<dbReference type="PROSITE" id="PS51257">
    <property type="entry name" value="PROKAR_LIPOPROTEIN"/>
    <property type="match status" value="1"/>
</dbReference>
<name>A0A5E7EC17_PSEFL</name>
<proteinExistence type="inferred from homology"/>
<gene>
    <name evidence="5" type="primary">artJ_3</name>
    <name evidence="5" type="ORF">PS723_04437</name>
</gene>
<dbReference type="AlphaFoldDB" id="A0A5E7EC17"/>
<accession>A0A5E7EC17</accession>
<protein>
    <submittedName>
        <fullName evidence="5">ABC transporter arginine-binding protein 1</fullName>
    </submittedName>
</protein>
<feature type="domain" description="Solute-binding protein family 3/N-terminal" evidence="4">
    <location>
        <begin position="26"/>
        <end position="253"/>
    </location>
</feature>
<evidence type="ECO:0000259" key="4">
    <source>
        <dbReference type="SMART" id="SM00062"/>
    </source>
</evidence>
<evidence type="ECO:0000256" key="3">
    <source>
        <dbReference type="SAM" id="SignalP"/>
    </source>
</evidence>
<dbReference type="SUPFAM" id="SSF53850">
    <property type="entry name" value="Periplasmic binding protein-like II"/>
    <property type="match status" value="1"/>
</dbReference>